<dbReference type="AlphaFoldDB" id="A0A6B2L963"/>
<reference evidence="3" key="1">
    <citation type="journal article" date="2020" name="J. Eukaryot. Microbiol.">
        <title>De novo Sequencing, Assembly and Annotation of the Transcriptome for the Free-Living Testate Amoeba Arcella intermedia.</title>
        <authorList>
            <person name="Ribeiro G.M."/>
            <person name="Porfirio-Sousa A.L."/>
            <person name="Maurer-Alcala X.X."/>
            <person name="Katz L.A."/>
            <person name="Lahr D.J.G."/>
        </authorList>
    </citation>
    <scope>NUCLEOTIDE SEQUENCE</scope>
</reference>
<feature type="domain" description="Enoyl reductase (ER)" evidence="2">
    <location>
        <begin position="30"/>
        <end position="313"/>
    </location>
</feature>
<dbReference type="PANTHER" id="PTHR43205:SF7">
    <property type="entry name" value="PROSTAGLANDIN REDUCTASE 1"/>
    <property type="match status" value="1"/>
</dbReference>
<keyword evidence="1" id="KW-0560">Oxidoreductase</keyword>
<dbReference type="InterPro" id="IPR011032">
    <property type="entry name" value="GroES-like_sf"/>
</dbReference>
<dbReference type="SMART" id="SM00829">
    <property type="entry name" value="PKS_ER"/>
    <property type="match status" value="1"/>
</dbReference>
<evidence type="ECO:0000256" key="1">
    <source>
        <dbReference type="ARBA" id="ARBA00023002"/>
    </source>
</evidence>
<dbReference type="SUPFAM" id="SSF50129">
    <property type="entry name" value="GroES-like"/>
    <property type="match status" value="1"/>
</dbReference>
<dbReference type="InterPro" id="IPR036291">
    <property type="entry name" value="NAD(P)-bd_dom_sf"/>
</dbReference>
<dbReference type="FunFam" id="3.40.50.720:FF:000121">
    <property type="entry name" value="Prostaglandin reductase 2"/>
    <property type="match status" value="1"/>
</dbReference>
<dbReference type="Gene3D" id="3.90.180.10">
    <property type="entry name" value="Medium-chain alcohol dehydrogenases, catalytic domain"/>
    <property type="match status" value="1"/>
</dbReference>
<evidence type="ECO:0000259" key="2">
    <source>
        <dbReference type="SMART" id="SM00829"/>
    </source>
</evidence>
<dbReference type="InterPro" id="IPR013149">
    <property type="entry name" value="ADH-like_C"/>
</dbReference>
<dbReference type="Gene3D" id="3.40.50.720">
    <property type="entry name" value="NAD(P)-binding Rossmann-like Domain"/>
    <property type="match status" value="1"/>
</dbReference>
<evidence type="ECO:0000313" key="3">
    <source>
        <dbReference type="EMBL" id="NDV33593.1"/>
    </source>
</evidence>
<dbReference type="InterPro" id="IPR041694">
    <property type="entry name" value="ADH_N_2"/>
</dbReference>
<dbReference type="InterPro" id="IPR045010">
    <property type="entry name" value="MDR_fam"/>
</dbReference>
<dbReference type="SUPFAM" id="SSF51735">
    <property type="entry name" value="NAD(P)-binding Rossmann-fold domains"/>
    <property type="match status" value="1"/>
</dbReference>
<name>A0A6B2L963_9EUKA</name>
<dbReference type="GO" id="GO:0016628">
    <property type="term" value="F:oxidoreductase activity, acting on the CH-CH group of donors, NAD or NADP as acceptor"/>
    <property type="evidence" value="ECO:0007669"/>
    <property type="project" value="InterPro"/>
</dbReference>
<protein>
    <recommendedName>
        <fullName evidence="2">Enoyl reductase (ER) domain-containing protein</fullName>
    </recommendedName>
</protein>
<accession>A0A6B2L963</accession>
<proteinExistence type="predicted"/>
<dbReference type="InterPro" id="IPR020843">
    <property type="entry name" value="ER"/>
</dbReference>
<dbReference type="EMBL" id="GIBP01004624">
    <property type="protein sequence ID" value="NDV33593.1"/>
    <property type="molecule type" value="Transcribed_RNA"/>
</dbReference>
<sequence>MKTEPLEPINEGEVLVKSLYLSVDPYMRIQQSANNTWEAPYPLNKVQAGGVVGEVVQSKYEGLKPGDIVNAGYGWQTYGIVQGNTVRKIDPSWGPITTAIGILGMPGRTAYFGLFDAGKAKAGETVVVSGAAGAVGSIVVQLAKIKGCRVVGIAGSETKIKYLKEELGADVALNYHNFTDIQSTKKALEEACPNGIDVYFDNTGGVVTDAVMFLINLRARIIICGQISQYNGKLDEPEMAPRFLHHILYKRATIQGILARDYMARMNEMLNEMVPWLKEGKLKNLETVVEGFDSLPNALNSLFHGANNGKLVVKV</sequence>
<dbReference type="Pfam" id="PF00107">
    <property type="entry name" value="ADH_zinc_N"/>
    <property type="match status" value="1"/>
</dbReference>
<dbReference type="CDD" id="cd05288">
    <property type="entry name" value="PGDH"/>
    <property type="match status" value="1"/>
</dbReference>
<organism evidence="3">
    <name type="scientific">Arcella intermedia</name>
    <dbReference type="NCBI Taxonomy" id="1963864"/>
    <lineage>
        <taxon>Eukaryota</taxon>
        <taxon>Amoebozoa</taxon>
        <taxon>Tubulinea</taxon>
        <taxon>Elardia</taxon>
        <taxon>Arcellinida</taxon>
        <taxon>Sphaerothecina</taxon>
        <taxon>Arcellidae</taxon>
        <taxon>Arcella</taxon>
    </lineage>
</organism>
<dbReference type="Pfam" id="PF16884">
    <property type="entry name" value="ADH_N_2"/>
    <property type="match status" value="1"/>
</dbReference>
<dbReference type="PANTHER" id="PTHR43205">
    <property type="entry name" value="PROSTAGLANDIN REDUCTASE"/>
    <property type="match status" value="1"/>
</dbReference>